<comment type="caution">
    <text evidence="1">The sequence shown here is derived from an EMBL/GenBank/DDBJ whole genome shotgun (WGS) entry which is preliminary data.</text>
</comment>
<dbReference type="AlphaFoldDB" id="A0A0W0RZT0"/>
<name>A0A0W0RZT0_LEGBO</name>
<dbReference type="OrthoDB" id="5652012at2"/>
<accession>A0A0W0RZT0</accession>
<dbReference type="RefSeq" id="WP_058458209.1">
    <property type="nucleotide sequence ID" value="NZ_CAAAIY010000013.1"/>
</dbReference>
<dbReference type="STRING" id="447.Lboz_0511"/>
<protein>
    <submittedName>
        <fullName evidence="1">Uncharacterized protein</fullName>
    </submittedName>
</protein>
<reference evidence="1 2" key="1">
    <citation type="submission" date="2015-11" db="EMBL/GenBank/DDBJ databases">
        <title>Genomic analysis of 38 Legionella species identifies large and diverse effector repertoires.</title>
        <authorList>
            <person name="Burstein D."/>
            <person name="Amaro F."/>
            <person name="Zusman T."/>
            <person name="Lifshitz Z."/>
            <person name="Cohen O."/>
            <person name="Gilbert J.A."/>
            <person name="Pupko T."/>
            <person name="Shuman H.A."/>
            <person name="Segal G."/>
        </authorList>
    </citation>
    <scope>NUCLEOTIDE SEQUENCE [LARGE SCALE GENOMIC DNA]</scope>
    <source>
        <strain evidence="1 2">WIGA</strain>
    </source>
</reference>
<dbReference type="EMBL" id="LNXU01000004">
    <property type="protein sequence ID" value="KTC76441.1"/>
    <property type="molecule type" value="Genomic_DNA"/>
</dbReference>
<sequence length="150" mass="16665">MGNSKLEARKKKKVALVDIDGCLLIKGELNLNLVKRLREGGYDEIILFTQRSKFVQSLNLPMLTDDTLKSTADAVASLSAALEGKPIKVSTSVDSMFGEQFAYFDQLKSFEELVLVNASIKTKLRFHQAKVLEIETLKSKLETASEPEIS</sequence>
<organism evidence="1 2">
    <name type="scientific">Legionella bozemanae</name>
    <name type="common">Fluoribacter bozemanae</name>
    <dbReference type="NCBI Taxonomy" id="447"/>
    <lineage>
        <taxon>Bacteria</taxon>
        <taxon>Pseudomonadati</taxon>
        <taxon>Pseudomonadota</taxon>
        <taxon>Gammaproteobacteria</taxon>
        <taxon>Legionellales</taxon>
        <taxon>Legionellaceae</taxon>
        <taxon>Legionella</taxon>
    </lineage>
</organism>
<evidence type="ECO:0000313" key="2">
    <source>
        <dbReference type="Proteomes" id="UP000054695"/>
    </source>
</evidence>
<dbReference type="PATRIC" id="fig|447.4.peg.547"/>
<evidence type="ECO:0000313" key="1">
    <source>
        <dbReference type="EMBL" id="KTC76441.1"/>
    </source>
</evidence>
<gene>
    <name evidence="1" type="ORF">Lboz_0511</name>
</gene>
<proteinExistence type="predicted"/>
<keyword evidence="2" id="KW-1185">Reference proteome</keyword>
<dbReference type="Proteomes" id="UP000054695">
    <property type="component" value="Unassembled WGS sequence"/>
</dbReference>